<feature type="domain" description="HD-GYP" evidence="1">
    <location>
        <begin position="99"/>
        <end position="300"/>
    </location>
</feature>
<dbReference type="CDD" id="cd00077">
    <property type="entry name" value="HDc"/>
    <property type="match status" value="1"/>
</dbReference>
<evidence type="ECO:0000313" key="3">
    <source>
        <dbReference type="Proteomes" id="UP000000378"/>
    </source>
</evidence>
<dbReference type="InterPro" id="IPR003607">
    <property type="entry name" value="HD/PDEase_dom"/>
</dbReference>
<dbReference type="Proteomes" id="UP000000378">
    <property type="component" value="Chromosome"/>
</dbReference>
<dbReference type="OrthoDB" id="9804747at2"/>
<dbReference type="SUPFAM" id="SSF109604">
    <property type="entry name" value="HD-domain/PDEase-like"/>
    <property type="match status" value="1"/>
</dbReference>
<dbReference type="Pfam" id="PF13487">
    <property type="entry name" value="HD_5"/>
    <property type="match status" value="1"/>
</dbReference>
<sequence length="380" mass="42378">MQRLSIEELEPGMLVGRTIVNSEGKPLLVKNTALTEHYISRLKTLGLTSIYVKNDLSDVEIPEVVSSTVRISVTKTLKNTFQNLPSKGQLDTRALKKSVSLLADDIMSNRDVLFGMYDVSTHSDILFFHSVNVCILAIMTGISLGYNELSLMELGVGALLHDIGMAFLKPDVFNKPGPLTPADSELVKKHPENGFNVLRAQGEIPLRSSHVAFQHHERWNGSGYPRGMRGNDILEYARIVAVADVFEALVSDRPYREGYAIDDVFTILRKLSDVYFDPYILDIFMSNIAPYPVGGMVKLNNGQVAVVLSTNKANPYRPQIAIVVDADGSLLCPALKIDLSQERHIQIVKILTGKEFKLFRLLLNNSVTEIRQNKPRTGWR</sequence>
<protein>
    <submittedName>
        <fullName evidence="2">Metal dependent phosphohydrolase</fullName>
    </submittedName>
</protein>
<dbReference type="STRING" id="643648.Slip_1643"/>
<evidence type="ECO:0000313" key="2">
    <source>
        <dbReference type="EMBL" id="ADI02402.1"/>
    </source>
</evidence>
<dbReference type="eggNOG" id="COG2206">
    <property type="taxonomic scope" value="Bacteria"/>
</dbReference>
<reference evidence="3" key="1">
    <citation type="journal article" date="2010" name="Stand. Genomic Sci.">
        <title>Complete genome sequence of Syntrophothermus lipocalidus type strain (TGB-C1T).</title>
        <authorList>
            <consortium name="US DOE Joint Genome Institute (JGI-PGF)"/>
            <person name="Djao O."/>
            <person name="Zhang X."/>
            <person name="Lucas S."/>
            <person name="Lapidus A."/>
            <person name="Glavina Del Rio T."/>
            <person name="Nolan M."/>
            <person name="Tice H."/>
            <person name="Cheng J."/>
            <person name="Han C."/>
            <person name="Tapia R."/>
            <person name="Goodwin L."/>
            <person name="Pitluck S."/>
            <person name="Liolios K."/>
            <person name="Ivanova N."/>
            <person name="Mavromatis K."/>
            <person name="Mikhailova N."/>
            <person name="Ovchinnikova G."/>
            <person name="Pati A."/>
            <person name="Brambilla E."/>
            <person name="Chen A."/>
            <person name="Palaniappan K."/>
            <person name="Land M."/>
            <person name="Hauser L."/>
            <person name="Chang Y."/>
            <person name="Jeffries C."/>
            <person name="Rohde M."/>
            <person name="Sikorski J."/>
            <person name="Spring S."/>
            <person name="Goker M."/>
            <person name="Detter J."/>
            <person name="Woyke T."/>
            <person name="Bristow J."/>
            <person name="Eisen J."/>
            <person name="Markowitz V."/>
            <person name="Hugenholtz P."/>
            <person name="Kyrpides N."/>
            <person name="Klenk H."/>
        </authorList>
    </citation>
    <scope>NUCLEOTIDE SEQUENCE [LARGE SCALE GENOMIC DNA]</scope>
    <source>
        <strain evidence="3">DSM 12680 / TGB-C1</strain>
    </source>
</reference>
<keyword evidence="3" id="KW-1185">Reference proteome</keyword>
<dbReference type="PANTHER" id="PTHR43155">
    <property type="entry name" value="CYCLIC DI-GMP PHOSPHODIESTERASE PA4108-RELATED"/>
    <property type="match status" value="1"/>
</dbReference>
<dbReference type="AlphaFoldDB" id="D7CNW7"/>
<proteinExistence type="predicted"/>
<gene>
    <name evidence="2" type="ordered locus">Slip_1643</name>
</gene>
<dbReference type="Gene3D" id="1.10.3210.10">
    <property type="entry name" value="Hypothetical protein af1432"/>
    <property type="match status" value="1"/>
</dbReference>
<accession>D7CNW7</accession>
<dbReference type="KEGG" id="slp:Slip_1643"/>
<dbReference type="RefSeq" id="WP_013175804.1">
    <property type="nucleotide sequence ID" value="NC_014220.1"/>
</dbReference>
<dbReference type="HOGENOM" id="CLU_000445_92_1_9"/>
<evidence type="ECO:0000259" key="1">
    <source>
        <dbReference type="PROSITE" id="PS51832"/>
    </source>
</evidence>
<dbReference type="SMART" id="SM00471">
    <property type="entry name" value="HDc"/>
    <property type="match status" value="1"/>
</dbReference>
<name>D7CNW7_SYNLT</name>
<dbReference type="PANTHER" id="PTHR43155:SF2">
    <property type="entry name" value="CYCLIC DI-GMP PHOSPHODIESTERASE PA4108"/>
    <property type="match status" value="1"/>
</dbReference>
<dbReference type="EMBL" id="CP002048">
    <property type="protein sequence ID" value="ADI02402.1"/>
    <property type="molecule type" value="Genomic_DNA"/>
</dbReference>
<reference evidence="2 3" key="2">
    <citation type="journal article" date="2010" name="Stand. Genomic Sci.">
        <title>Complete genome sequence of Syntrophothermus lipocalidus type strain (TGB-C1).</title>
        <authorList>
            <person name="Djao O.D."/>
            <person name="Zhang X."/>
            <person name="Lucas S."/>
            <person name="Lapidus A."/>
            <person name="Del Rio T.G."/>
            <person name="Nolan M."/>
            <person name="Tice H."/>
            <person name="Cheng J.F."/>
            <person name="Han C."/>
            <person name="Tapia R."/>
            <person name="Goodwin L."/>
            <person name="Pitluck S."/>
            <person name="Liolios K."/>
            <person name="Ivanova N."/>
            <person name="Mavromatis K."/>
            <person name="Mikhailova N."/>
            <person name="Ovchinnikova G."/>
            <person name="Pati A."/>
            <person name="Brambilla E."/>
            <person name="Chen A."/>
            <person name="Palaniappan K."/>
            <person name="Land M."/>
            <person name="Hauser L."/>
            <person name="Chang Y.J."/>
            <person name="Jeffries C.D."/>
            <person name="Rohde M."/>
            <person name="Sikorski J."/>
            <person name="Spring S."/>
            <person name="Goker M."/>
            <person name="Detter J.C."/>
            <person name="Woyke T."/>
            <person name="Bristow J."/>
            <person name="Eisen J.A."/>
            <person name="Markowitz V."/>
            <person name="Hugenholtz P."/>
            <person name="Kyrpides N.C."/>
            <person name="Klenk H.P."/>
        </authorList>
    </citation>
    <scope>NUCLEOTIDE SEQUENCE [LARGE SCALE GENOMIC DNA]</scope>
    <source>
        <strain evidence="3">DSM 12680 / TGB-C1</strain>
    </source>
</reference>
<organism evidence="2 3">
    <name type="scientific">Syntrophothermus lipocalidus (strain DSM 12680 / TGB-C1)</name>
    <dbReference type="NCBI Taxonomy" id="643648"/>
    <lineage>
        <taxon>Bacteria</taxon>
        <taxon>Bacillati</taxon>
        <taxon>Bacillota</taxon>
        <taxon>Clostridia</taxon>
        <taxon>Eubacteriales</taxon>
        <taxon>Syntrophomonadaceae</taxon>
        <taxon>Syntrophothermus</taxon>
    </lineage>
</organism>
<dbReference type="PROSITE" id="PS51832">
    <property type="entry name" value="HD_GYP"/>
    <property type="match status" value="1"/>
</dbReference>
<dbReference type="InterPro" id="IPR037522">
    <property type="entry name" value="HD_GYP_dom"/>
</dbReference>